<dbReference type="Pfam" id="PF00535">
    <property type="entry name" value="Glycos_transf_2"/>
    <property type="match status" value="1"/>
</dbReference>
<dbReference type="InterPro" id="IPR001173">
    <property type="entry name" value="Glyco_trans_2-like"/>
</dbReference>
<dbReference type="Proteomes" id="UP001139286">
    <property type="component" value="Unassembled WGS sequence"/>
</dbReference>
<dbReference type="Gene3D" id="3.90.550.10">
    <property type="entry name" value="Spore Coat Polysaccharide Biosynthesis Protein SpsA, Chain A"/>
    <property type="match status" value="1"/>
</dbReference>
<dbReference type="GO" id="GO:0016758">
    <property type="term" value="F:hexosyltransferase activity"/>
    <property type="evidence" value="ECO:0007669"/>
    <property type="project" value="UniProtKB-ARBA"/>
</dbReference>
<gene>
    <name evidence="2" type="ORF">LG651_10780</name>
</gene>
<dbReference type="PANTHER" id="PTHR22916">
    <property type="entry name" value="GLYCOSYLTRANSFERASE"/>
    <property type="match status" value="1"/>
</dbReference>
<comment type="caution">
    <text evidence="2">The sequence shown here is derived from an EMBL/GenBank/DDBJ whole genome shotgun (WGS) entry which is preliminary data.</text>
</comment>
<proteinExistence type="predicted"/>
<keyword evidence="3" id="KW-1185">Reference proteome</keyword>
<name>A0A9X1I8D2_9FLAO</name>
<evidence type="ECO:0000313" key="3">
    <source>
        <dbReference type="Proteomes" id="UP001139286"/>
    </source>
</evidence>
<dbReference type="AlphaFoldDB" id="A0A9X1I8D2"/>
<sequence length="258" mass="30058">MLISIITINYNNKQGLERTLKSVQAQTFNDYELIVIDGNSTDGSKHIIEQYKTGLNYYVSEPDTGIYNAMNKGIKQAQGDYLFFLNSGDNLVNESALAKVAKHLSGEDFVYFNINRIKNNKKWVREVPNEMSFFYLHNDTIPHQSIFIKKELFYTVGAYDEHLKLVSDWKFIITALIKYNASYKHVNEVFSNFYEGGVSSSKGSFEAMEKERQLVLKQDFPLLLNDLKYKFKLERTLRTLRKSRKINWLIKLGLINKF</sequence>
<evidence type="ECO:0000313" key="2">
    <source>
        <dbReference type="EMBL" id="MCB4808735.1"/>
    </source>
</evidence>
<dbReference type="SUPFAM" id="SSF53448">
    <property type="entry name" value="Nucleotide-diphospho-sugar transferases"/>
    <property type="match status" value="1"/>
</dbReference>
<evidence type="ECO:0000259" key="1">
    <source>
        <dbReference type="Pfam" id="PF00535"/>
    </source>
</evidence>
<organism evidence="2 3">
    <name type="scientific">Neotamlana sargassicola</name>
    <dbReference type="NCBI Taxonomy" id="2883125"/>
    <lineage>
        <taxon>Bacteria</taxon>
        <taxon>Pseudomonadati</taxon>
        <taxon>Bacteroidota</taxon>
        <taxon>Flavobacteriia</taxon>
        <taxon>Flavobacteriales</taxon>
        <taxon>Flavobacteriaceae</taxon>
        <taxon>Neotamlana</taxon>
    </lineage>
</organism>
<protein>
    <submittedName>
        <fullName evidence="2">Glycosyltransferase</fullName>
    </submittedName>
</protein>
<dbReference type="PANTHER" id="PTHR22916:SF67">
    <property type="entry name" value="COLANIC ACID BIOSYNTHESIS GLYCOSYL TRANSFERASE WCAE-RELATED"/>
    <property type="match status" value="1"/>
</dbReference>
<dbReference type="RefSeq" id="WP_226696136.1">
    <property type="nucleotide sequence ID" value="NZ_JAJAPX010000004.1"/>
</dbReference>
<dbReference type="InterPro" id="IPR029044">
    <property type="entry name" value="Nucleotide-diphossugar_trans"/>
</dbReference>
<dbReference type="EMBL" id="JAJAPX010000004">
    <property type="protein sequence ID" value="MCB4808735.1"/>
    <property type="molecule type" value="Genomic_DNA"/>
</dbReference>
<dbReference type="CDD" id="cd06433">
    <property type="entry name" value="GT_2_WfgS_like"/>
    <property type="match status" value="1"/>
</dbReference>
<accession>A0A9X1I8D2</accession>
<feature type="domain" description="Glycosyltransferase 2-like" evidence="1">
    <location>
        <begin position="4"/>
        <end position="140"/>
    </location>
</feature>
<reference evidence="2" key="1">
    <citation type="submission" date="2021-10" db="EMBL/GenBank/DDBJ databases">
        <title>Tamlana sargassums sp. nov., and Tamlana laminarinivorans sp. nov., two new bacteria isolated from the brown alga.</title>
        <authorList>
            <person name="Li J."/>
        </authorList>
    </citation>
    <scope>NUCLEOTIDE SEQUENCE</scope>
    <source>
        <strain evidence="2">62-3</strain>
    </source>
</reference>